<gene>
    <name evidence="4" type="ORF">BKA67DRAFT_534994</name>
</gene>
<dbReference type="PANTHER" id="PTHR10039:SF5">
    <property type="entry name" value="NACHT DOMAIN-CONTAINING PROTEIN"/>
    <property type="match status" value="1"/>
</dbReference>
<evidence type="ECO:0000256" key="1">
    <source>
        <dbReference type="ARBA" id="ARBA00022737"/>
    </source>
</evidence>
<dbReference type="AlphaFoldDB" id="A0A9P8UPZ1"/>
<dbReference type="Proteomes" id="UP000758603">
    <property type="component" value="Unassembled WGS sequence"/>
</dbReference>
<dbReference type="Pfam" id="PF25053">
    <property type="entry name" value="DUF7791"/>
    <property type="match status" value="1"/>
</dbReference>
<dbReference type="GeneID" id="70128839"/>
<dbReference type="InterPro" id="IPR056693">
    <property type="entry name" value="DUF7791"/>
</dbReference>
<feature type="domain" description="Nephrocystin 3-like N-terminal" evidence="2">
    <location>
        <begin position="288"/>
        <end position="455"/>
    </location>
</feature>
<dbReference type="InterPro" id="IPR027417">
    <property type="entry name" value="P-loop_NTPase"/>
</dbReference>
<dbReference type="InterPro" id="IPR056884">
    <property type="entry name" value="NPHP3-like_N"/>
</dbReference>
<accession>A0A9P8UPZ1</accession>
<comment type="caution">
    <text evidence="4">The sequence shown here is derived from an EMBL/GenBank/DDBJ whole genome shotgun (WGS) entry which is preliminary data.</text>
</comment>
<evidence type="ECO:0000313" key="4">
    <source>
        <dbReference type="EMBL" id="KAH6656097.1"/>
    </source>
</evidence>
<evidence type="ECO:0000313" key="5">
    <source>
        <dbReference type="Proteomes" id="UP000758603"/>
    </source>
</evidence>
<evidence type="ECO:0008006" key="6">
    <source>
        <dbReference type="Google" id="ProtNLM"/>
    </source>
</evidence>
<dbReference type="EMBL" id="JAGPXC010000003">
    <property type="protein sequence ID" value="KAH6656097.1"/>
    <property type="molecule type" value="Genomic_DNA"/>
</dbReference>
<keyword evidence="5" id="KW-1185">Reference proteome</keyword>
<keyword evidence="1" id="KW-0677">Repeat</keyword>
<protein>
    <recommendedName>
        <fullName evidence="6">NACHT domain-containing protein</fullName>
    </recommendedName>
</protein>
<sequence>MAEVTAALAALNVACNVIAVVDFTWTLLTEAREIYKAETGASGNVTFIGTITKDIEYHDKRLEASHADNMELQELVKESRRITARLLGALEKMKTGRRHSKWKSFRAALGEVWGKSDIKDLTEKVEILQRQIARHVQMSISREVHETRNEIGALANMISALEITNSQLDISQKGDVKTLESNVMRAVEASTSANRQNFEQLRQAILLDKADLLTEEVISGIQNSRQLLSATKQLAGFVEVTNANQAFLQSLHFSSRTTRYRNIEVAYSETFEWILHDNPPLDYRGSTVRFKEWLEASNGIYWISGKPGSGKSTLMKFLYNNEKTKKCLRAWAQNKPLVTANFYFWNAGSTLQKSQEGLLRSIVFEMLRQSQDLITVARSAVIAPSRFEQDDKAWELDELLSMYTAIVTCDMDRKFCLFIDGLDEFEEGRRTHRDLLNTLRHLKHSPNVKVCLSSRPWTEFDDEFRNDAGRLKLEELTRGDIERYVTTHFTKHPQFKVLATQNIAYSDFIQLVVDRAQGVFLWVYLVMRELLKGLTHHDSLNTLRRRLDGFPPDLEEFFKVLIKLVDPMYHKQMARYFFLAVTAKHPLPASFYSFMDDLEDNPVLTLEGNVRSMSDEEDDRRQDQLKRRLDGRTRGLLELHDSDGLSGIVSIWTGEVDFLHRTVRDFLRDYQNIQNLFTQHLSDESPSLTACKAILISNQTIPSKYTRNEVRQTFRNTQFDWRHMFLFAAIYLDTSDSETELEKLLVAAEETENTARSVLRLKPRSRYFLGMAAGIGCCSYLESKLKFAPLLVTPISEDVDDNDNDDDDDDDDDDDNPALFFALHLTKDNLSNVMSMRCISLLLNAGADPNERYVVELYRPAIEKTYNSVWCTFLDAVRGGHLVLEKRTLYELSSLLISHGADLAVSPNDRDTRSTVDILTPFLGRRMVLQLHEEFLQKQVAARKMVQEAQVAVQKKRKSRKLCCFF</sequence>
<name>A0A9P8UPZ1_9PEZI</name>
<dbReference type="Gene3D" id="3.40.50.300">
    <property type="entry name" value="P-loop containing nucleotide triphosphate hydrolases"/>
    <property type="match status" value="1"/>
</dbReference>
<dbReference type="SUPFAM" id="SSF52540">
    <property type="entry name" value="P-loop containing nucleoside triphosphate hydrolases"/>
    <property type="match status" value="1"/>
</dbReference>
<organism evidence="4 5">
    <name type="scientific">Truncatella angustata</name>
    <dbReference type="NCBI Taxonomy" id="152316"/>
    <lineage>
        <taxon>Eukaryota</taxon>
        <taxon>Fungi</taxon>
        <taxon>Dikarya</taxon>
        <taxon>Ascomycota</taxon>
        <taxon>Pezizomycotina</taxon>
        <taxon>Sordariomycetes</taxon>
        <taxon>Xylariomycetidae</taxon>
        <taxon>Amphisphaeriales</taxon>
        <taxon>Sporocadaceae</taxon>
        <taxon>Truncatella</taxon>
    </lineage>
</organism>
<feature type="domain" description="DUF7791" evidence="3">
    <location>
        <begin position="565"/>
        <end position="703"/>
    </location>
</feature>
<proteinExistence type="predicted"/>
<evidence type="ECO:0000259" key="3">
    <source>
        <dbReference type="Pfam" id="PF25053"/>
    </source>
</evidence>
<reference evidence="4" key="1">
    <citation type="journal article" date="2021" name="Nat. Commun.">
        <title>Genetic determinants of endophytism in the Arabidopsis root mycobiome.</title>
        <authorList>
            <person name="Mesny F."/>
            <person name="Miyauchi S."/>
            <person name="Thiergart T."/>
            <person name="Pickel B."/>
            <person name="Atanasova L."/>
            <person name="Karlsson M."/>
            <person name="Huettel B."/>
            <person name="Barry K.W."/>
            <person name="Haridas S."/>
            <person name="Chen C."/>
            <person name="Bauer D."/>
            <person name="Andreopoulos W."/>
            <person name="Pangilinan J."/>
            <person name="LaButti K."/>
            <person name="Riley R."/>
            <person name="Lipzen A."/>
            <person name="Clum A."/>
            <person name="Drula E."/>
            <person name="Henrissat B."/>
            <person name="Kohler A."/>
            <person name="Grigoriev I.V."/>
            <person name="Martin F.M."/>
            <person name="Hacquard S."/>
        </authorList>
    </citation>
    <scope>NUCLEOTIDE SEQUENCE</scope>
    <source>
        <strain evidence="4">MPI-SDFR-AT-0073</strain>
    </source>
</reference>
<dbReference type="RefSeq" id="XP_045960362.1">
    <property type="nucleotide sequence ID" value="XM_046099947.1"/>
</dbReference>
<evidence type="ECO:0000259" key="2">
    <source>
        <dbReference type="Pfam" id="PF24883"/>
    </source>
</evidence>
<dbReference type="PANTHER" id="PTHR10039">
    <property type="entry name" value="AMELOGENIN"/>
    <property type="match status" value="1"/>
</dbReference>
<dbReference type="Pfam" id="PF24883">
    <property type="entry name" value="NPHP3_N"/>
    <property type="match status" value="1"/>
</dbReference>
<dbReference type="OrthoDB" id="443402at2759"/>